<proteinExistence type="predicted"/>
<accession>A0A5C5UK06</accession>
<organism evidence="5 6">
    <name type="scientific">Corynebacterium canis</name>
    <dbReference type="NCBI Taxonomy" id="679663"/>
    <lineage>
        <taxon>Bacteria</taxon>
        <taxon>Bacillati</taxon>
        <taxon>Actinomycetota</taxon>
        <taxon>Actinomycetes</taxon>
        <taxon>Mycobacteriales</taxon>
        <taxon>Corynebacteriaceae</taxon>
        <taxon>Corynebacterium</taxon>
    </lineage>
</organism>
<dbReference type="InterPro" id="IPR046022">
    <property type="entry name" value="DUF5979"/>
</dbReference>
<dbReference type="Pfam" id="PF17802">
    <property type="entry name" value="SpaA"/>
    <property type="match status" value="1"/>
</dbReference>
<dbReference type="InterPro" id="IPR041033">
    <property type="entry name" value="SpaA_PFL_dom_1"/>
</dbReference>
<dbReference type="Pfam" id="PF19407">
    <property type="entry name" value="DUF5979"/>
    <property type="match status" value="1"/>
</dbReference>
<dbReference type="OrthoDB" id="4424254at2"/>
<name>A0A5C5UK06_9CORY</name>
<evidence type="ECO:0000256" key="1">
    <source>
        <dbReference type="SAM" id="MobiDB-lite"/>
    </source>
</evidence>
<feature type="compositionally biased region" description="Low complexity" evidence="1">
    <location>
        <begin position="60"/>
        <end position="90"/>
    </location>
</feature>
<keyword evidence="6" id="KW-1185">Reference proteome</keyword>
<evidence type="ECO:0000259" key="4">
    <source>
        <dbReference type="Pfam" id="PF19407"/>
    </source>
</evidence>
<dbReference type="EMBL" id="VOHM01000010">
    <property type="protein sequence ID" value="TWT25695.1"/>
    <property type="molecule type" value="Genomic_DNA"/>
</dbReference>
<feature type="chain" id="PRO_5022977191" evidence="2">
    <location>
        <begin position="40"/>
        <end position="832"/>
    </location>
</feature>
<sequence>MRNCQEGAHTDRTFLHVWQSRLVVFLAAIACLVATTASAAAITNEDAVAPQPSATTSEQESTPATTAPTSAPAEAEDSPAPATTPASPSTTVALAPLADGFGGFLVRVEVSGKGQEFLSGDVRFKVRVKYDLPGNATAADYPDWQAPGKLERDKRTGSVDIQVSTEEETDGPQFPDGTELSLEYVANTASQSPAETVWGAGKFEPGKFTVAENARQDVLYQAVLNHGNLPFTVAKHAGGVDGAADKEYSFRYTCNVNGTKYSQVMVVPGNGEPVTSPETFPAGTCCKVVELEPEAQIDGADLVTPKDQLTKSLIVGEKPTAPDVTFDNRYETSNRVKIAKRPFDRSGAQVTVVGDGTGEFTARYRLEFTNVRDKALLLTGEVFDELAYPAGSTITDVEFRAAENVPALTGIQVEPQVAQGEVVRRRSIIPGAAIGEIPAGATKTLFVTVRATVQRELLEHIGEHKCVGPDPNEAEASDPRGLQNSILVDERIKDLDGPDNNHACVELALPKVNVEKNPRPAKAMQVRPNGTADLEYRIRVRNAEARMGATVITLKDEPLLDVAEVTGDAQVTVAADAGVTMENQVHTVPAQRVAGVFTLAENIKLPAKTSVEFTIRIPVKVAAGREDTAVWKRLGECYRDENGEFVGGVRNRVHAPFDADGTQNNTACIPLQFPDRPTVRFSKVNFEGTPLHGAEFTIYPDYKGKPSCVPVHGAAPVPTDPADPNIATIALAPGTYYLVETKAPKSHSLLIRPVAFQIIPNADGTAYEIKLVSHDEYVASTDGLNLRVANTLAGTLPNSGGVGQAWQLILGLLVIGTGAHLMRRQTQSPKRT</sequence>
<dbReference type="Gene3D" id="2.60.40.10">
    <property type="entry name" value="Immunoglobulins"/>
    <property type="match status" value="1"/>
</dbReference>
<keyword evidence="2" id="KW-0732">Signal</keyword>
<dbReference type="RefSeq" id="WP_146324243.1">
    <property type="nucleotide sequence ID" value="NZ_BAABLR010000073.1"/>
</dbReference>
<comment type="caution">
    <text evidence="5">The sequence shown here is derived from an EMBL/GenBank/DDBJ whole genome shotgun (WGS) entry which is preliminary data.</text>
</comment>
<feature type="region of interest" description="Disordered" evidence="1">
    <location>
        <begin position="49"/>
        <end position="90"/>
    </location>
</feature>
<protein>
    <submittedName>
        <fullName evidence="5">Uncharacterized protein</fullName>
    </submittedName>
</protein>
<evidence type="ECO:0000256" key="2">
    <source>
        <dbReference type="SAM" id="SignalP"/>
    </source>
</evidence>
<dbReference type="Proteomes" id="UP000320791">
    <property type="component" value="Unassembled WGS sequence"/>
</dbReference>
<feature type="signal peptide" evidence="2">
    <location>
        <begin position="1"/>
        <end position="39"/>
    </location>
</feature>
<gene>
    <name evidence="5" type="ORF">FRX94_06120</name>
</gene>
<dbReference type="AlphaFoldDB" id="A0A5C5UK06"/>
<dbReference type="GO" id="GO:0005975">
    <property type="term" value="P:carbohydrate metabolic process"/>
    <property type="evidence" value="ECO:0007669"/>
    <property type="project" value="UniProtKB-ARBA"/>
</dbReference>
<feature type="domain" description="SpaA-like prealbumin fold" evidence="3">
    <location>
        <begin position="678"/>
        <end position="766"/>
    </location>
</feature>
<reference evidence="5 6" key="1">
    <citation type="submission" date="2019-08" db="EMBL/GenBank/DDBJ databases">
        <authorList>
            <person name="Lei W."/>
        </authorList>
    </citation>
    <scope>NUCLEOTIDE SEQUENCE [LARGE SCALE GENOMIC DNA]</scope>
    <source>
        <strain evidence="5 6">CCUG 58627</strain>
    </source>
</reference>
<feature type="domain" description="DUF5979" evidence="4">
    <location>
        <begin position="231"/>
        <end position="331"/>
    </location>
</feature>
<dbReference type="InterPro" id="IPR013783">
    <property type="entry name" value="Ig-like_fold"/>
</dbReference>
<evidence type="ECO:0000313" key="5">
    <source>
        <dbReference type="EMBL" id="TWT25695.1"/>
    </source>
</evidence>
<feature type="region of interest" description="Disordered" evidence="1">
    <location>
        <begin position="136"/>
        <end position="157"/>
    </location>
</feature>
<evidence type="ECO:0000259" key="3">
    <source>
        <dbReference type="Pfam" id="PF17802"/>
    </source>
</evidence>
<evidence type="ECO:0000313" key="6">
    <source>
        <dbReference type="Proteomes" id="UP000320791"/>
    </source>
</evidence>